<evidence type="ECO:0000313" key="5">
    <source>
        <dbReference type="Proteomes" id="UP001642484"/>
    </source>
</evidence>
<feature type="domain" description="DNA2/NAM7 helicase-like C-terminal" evidence="3">
    <location>
        <begin position="1079"/>
        <end position="1272"/>
    </location>
</feature>
<organism evidence="4 5">
    <name type="scientific">Durusdinium trenchii</name>
    <dbReference type="NCBI Taxonomy" id="1381693"/>
    <lineage>
        <taxon>Eukaryota</taxon>
        <taxon>Sar</taxon>
        <taxon>Alveolata</taxon>
        <taxon>Dinophyceae</taxon>
        <taxon>Suessiales</taxon>
        <taxon>Symbiodiniaceae</taxon>
        <taxon>Durusdinium</taxon>
    </lineage>
</organism>
<evidence type="ECO:0000256" key="1">
    <source>
        <dbReference type="SAM" id="MobiDB-lite"/>
    </source>
</evidence>
<gene>
    <name evidence="4" type="ORF">CCMP2556_LOCUS28571</name>
</gene>
<evidence type="ECO:0000259" key="2">
    <source>
        <dbReference type="Pfam" id="PF13086"/>
    </source>
</evidence>
<evidence type="ECO:0000313" key="4">
    <source>
        <dbReference type="EMBL" id="CAK9057976.1"/>
    </source>
</evidence>
<dbReference type="PANTHER" id="PTHR10887:SF322">
    <property type="entry name" value="HELICASE MOV-10"/>
    <property type="match status" value="1"/>
</dbReference>
<accession>A0ABP0N2K2</accession>
<name>A0ABP0N2K2_9DINO</name>
<keyword evidence="5" id="KW-1185">Reference proteome</keyword>
<dbReference type="Pfam" id="PF13086">
    <property type="entry name" value="AAA_11"/>
    <property type="match status" value="2"/>
</dbReference>
<protein>
    <submittedName>
        <fullName evidence="4">Uncharacterized protein</fullName>
    </submittedName>
</protein>
<feature type="region of interest" description="Disordered" evidence="1">
    <location>
        <begin position="540"/>
        <end position="563"/>
    </location>
</feature>
<proteinExistence type="predicted"/>
<dbReference type="EMBL" id="CAXAMN010021328">
    <property type="protein sequence ID" value="CAK9057976.1"/>
    <property type="molecule type" value="Genomic_DNA"/>
</dbReference>
<dbReference type="PANTHER" id="PTHR10887">
    <property type="entry name" value="DNA2/NAM7 HELICASE FAMILY"/>
    <property type="match status" value="1"/>
</dbReference>
<dbReference type="Gene3D" id="3.40.50.300">
    <property type="entry name" value="P-loop containing nucleotide triphosphate hydrolases"/>
    <property type="match status" value="2"/>
</dbReference>
<dbReference type="Proteomes" id="UP001642484">
    <property type="component" value="Unassembled WGS sequence"/>
</dbReference>
<reference evidence="4 5" key="1">
    <citation type="submission" date="2024-02" db="EMBL/GenBank/DDBJ databases">
        <authorList>
            <person name="Chen Y."/>
            <person name="Shah S."/>
            <person name="Dougan E. K."/>
            <person name="Thang M."/>
            <person name="Chan C."/>
        </authorList>
    </citation>
    <scope>NUCLEOTIDE SEQUENCE [LARGE SCALE GENOMIC DNA]</scope>
</reference>
<feature type="domain" description="DNA2/NAM7 helicase helicase" evidence="2">
    <location>
        <begin position="909"/>
        <end position="988"/>
    </location>
</feature>
<feature type="compositionally biased region" description="Low complexity" evidence="1">
    <location>
        <begin position="19"/>
        <end position="36"/>
    </location>
</feature>
<evidence type="ECO:0000259" key="3">
    <source>
        <dbReference type="Pfam" id="PF13087"/>
    </source>
</evidence>
<feature type="region of interest" description="Disordered" evidence="1">
    <location>
        <begin position="1"/>
        <end position="60"/>
    </location>
</feature>
<dbReference type="InterPro" id="IPR045055">
    <property type="entry name" value="DNA2/NAM7-like"/>
</dbReference>
<dbReference type="Pfam" id="PF13087">
    <property type="entry name" value="AAA_12"/>
    <property type="match status" value="1"/>
</dbReference>
<dbReference type="CDD" id="cd18808">
    <property type="entry name" value="SF1_C_Upf1"/>
    <property type="match status" value="1"/>
</dbReference>
<dbReference type="InterPro" id="IPR041679">
    <property type="entry name" value="DNA2/NAM7-like_C"/>
</dbReference>
<sequence length="1402" mass="154033">MEALQLEARAKALKIPQPKAASTRGSARTASTAAAKAKAKAEADPPPAEPTSAAPKKRDPAKKIISLARTMEDESPGSLRGIKFLGELDLGHAEARLHQLIYDWKLTVPVHISQIKRGLVTVPMIRCTTWFDYILNNKSEVLCAGCDTPESAVVQSHLSSFWGAYKLEDPNHDVYRVHGGHLHRCVPFYLYSDEGRGYRKSPVQVFAMESVFGIPNAKDYERVTSTGDLYYLDSQVQPSRGHSFNSRFLCCVMPHQMYKGKVGKGLWCDMVSEIASDCCKLFHDGVAVHLKSGNGVQQFYGICLGHKGDFPALIKAGHLQRSFQNLGVNKGMCPYCDAGQANVPWEDVSPEAAWVSTMWRTEPWSNDNVSPFRMVPCDQSRAANFYKSDPFHIFKRRAFIALYEKLPASLEDPTELVQRPSTEPPAEPAEPSEPGTATEPSAKRSRARSSKASQERLRMGEINAMHNNVIQKLRIQASRDYKTTPTGIAAWKSWNRECKLTWRFYDSDNGLQTEEVTAVAPTKPRAKAMAHEQMLLQQNQMPKASEAETEEMQESSDSTRRKPECVECGSTWSLFLPSVLRAVLGEGERKPWPRSAARALMHELLDTAQSHSSEGGFPVDLWESLLDEASFAVRHYFMALPALRQIAGFSLNDAFPGPQEKEYFQRFRNLLALERHGGLMSGIQTYELDPKAACSVPTLEVHLCEADRIALSSPPESNILELVEGARPLRASDLVLLVPSEAAEEVEQQTWGEEPEMGNSTGWQHPEAWLASVSSITGNPRMGEEVRLNVRRISDFAADVELKEGGQRLSPITVGRNFKLFFLAMETPMDRQLTALRCLTRVKLPAWSENYESKPSYQYLDDVQKLLVAGPEEAVQKATAAARGGLTRELAENNLERLARDYSLIAALTPSQNEAVLKALEQRLSLVQGPPGTGKTQVACAILAAWASIHAPMGEKILAVADSNVAADNIYVRLQRMGIDCTRVGQGKEVEGLSGESMYREVQRAKILVATCIGSGMEVLTKTAGEFRRVLVDECTQACEPSVLVPLGRHCEQVVLIGDHAQLPATVLSKAAASDGLGLSLFERMAVTNGLEPSLLLEQRRMHSSIADFPNEMFYAGQLVNAADDVALEAVPGFPWPNPDCRVAFVDVASSSGLEGRRGFSAFNTAEAEAVAETLERIINAGYPPNQIVVLTAYLAQKQELRRAIENRGLGQYLSSCHVDTIDGYQGMEQGLVLFSATRSNESNALGFLADNRRMNVMLTRAKQGLIVFGNAETLRNSASVESKWPAWLSWIEERNASVSNDQLSSLWQQATTRRCAATLRTAAPRPETQRQADVEPSKPTGHLAGVSIKVALGLAGPCRCCSYTTAHTANGMATGVFCRAQGVLLLESGDQLDPVGGASKL</sequence>
<comment type="caution">
    <text evidence="4">The sequence shown here is derived from an EMBL/GenBank/DDBJ whole genome shotgun (WGS) entry which is preliminary data.</text>
</comment>
<dbReference type="InterPro" id="IPR041677">
    <property type="entry name" value="DNA2/NAM7_AAA_11"/>
</dbReference>
<dbReference type="InterPro" id="IPR027417">
    <property type="entry name" value="P-loop_NTPase"/>
</dbReference>
<dbReference type="InterPro" id="IPR047187">
    <property type="entry name" value="SF1_C_Upf1"/>
</dbReference>
<dbReference type="SUPFAM" id="SSF52540">
    <property type="entry name" value="P-loop containing nucleoside triphosphate hydrolases"/>
    <property type="match status" value="1"/>
</dbReference>
<feature type="domain" description="DNA2/NAM7 helicase helicase" evidence="2">
    <location>
        <begin position="1000"/>
        <end position="1070"/>
    </location>
</feature>
<feature type="region of interest" description="Disordered" evidence="1">
    <location>
        <begin position="413"/>
        <end position="460"/>
    </location>
</feature>